<evidence type="ECO:0000313" key="4">
    <source>
        <dbReference type="Proteomes" id="UP000617634"/>
    </source>
</evidence>
<accession>A0A931HB21</accession>
<evidence type="ECO:0000256" key="1">
    <source>
        <dbReference type="ARBA" id="ARBA00022801"/>
    </source>
</evidence>
<reference evidence="3" key="1">
    <citation type="submission" date="2020-11" db="EMBL/GenBank/DDBJ databases">
        <title>Novosphingobium aureum sp. nov., a marine bacterium isolated from sediment of a salt flat.</title>
        <authorList>
            <person name="Yoo Y."/>
            <person name="Kim J.-J."/>
        </authorList>
    </citation>
    <scope>NUCLEOTIDE SEQUENCE</scope>
    <source>
        <strain evidence="3">YJ-S2-02</strain>
    </source>
</reference>
<comment type="caution">
    <text evidence="3">The sequence shown here is derived from an EMBL/GenBank/DDBJ whole genome shotgun (WGS) entry which is preliminary data.</text>
</comment>
<dbReference type="AlphaFoldDB" id="A0A931HB21"/>
<evidence type="ECO:0000259" key="2">
    <source>
        <dbReference type="Pfam" id="PF07859"/>
    </source>
</evidence>
<dbReference type="InterPro" id="IPR006311">
    <property type="entry name" value="TAT_signal"/>
</dbReference>
<dbReference type="InterPro" id="IPR050300">
    <property type="entry name" value="GDXG_lipolytic_enzyme"/>
</dbReference>
<dbReference type="InterPro" id="IPR029058">
    <property type="entry name" value="AB_hydrolase_fold"/>
</dbReference>
<dbReference type="PANTHER" id="PTHR48081">
    <property type="entry name" value="AB HYDROLASE SUPERFAMILY PROTEIN C4A8.06C"/>
    <property type="match status" value="1"/>
</dbReference>
<dbReference type="Gene3D" id="3.40.50.1820">
    <property type="entry name" value="alpha/beta hydrolase"/>
    <property type="match status" value="1"/>
</dbReference>
<feature type="domain" description="Alpha/beta hydrolase fold-3" evidence="2">
    <location>
        <begin position="120"/>
        <end position="327"/>
    </location>
</feature>
<dbReference type="SUPFAM" id="SSF53474">
    <property type="entry name" value="alpha/beta-Hydrolases"/>
    <property type="match status" value="1"/>
</dbReference>
<evidence type="ECO:0000313" key="3">
    <source>
        <dbReference type="EMBL" id="MBH0112191.1"/>
    </source>
</evidence>
<dbReference type="Pfam" id="PF07859">
    <property type="entry name" value="Abhydrolase_3"/>
    <property type="match status" value="1"/>
</dbReference>
<dbReference type="RefSeq" id="WP_197161108.1">
    <property type="nucleotide sequence ID" value="NZ_JADZGI010000001.1"/>
</dbReference>
<keyword evidence="1 3" id="KW-0378">Hydrolase</keyword>
<dbReference type="EMBL" id="JADZGI010000001">
    <property type="protein sequence ID" value="MBH0112191.1"/>
    <property type="molecule type" value="Genomic_DNA"/>
</dbReference>
<dbReference type="GO" id="GO:0016787">
    <property type="term" value="F:hydrolase activity"/>
    <property type="evidence" value="ECO:0007669"/>
    <property type="project" value="UniProtKB-KW"/>
</dbReference>
<sequence>MHDGSHGFSRRAALVRLGGVTALSAAALSGPWRALAAPAYDPVSYIAPELRPFLKDHKPRTVGYEWTWDVVKPTRKSAAQLAAPLPKGPWRAIKVPVPGGRPPVTIYVVNELKGRRRGGIVHTHGGGYIMGYARDALAGVAQMARELDCTLVTVEYRLAPETTYEGSREDTYAALKWLYTHADEVGVDRDRIALLGDSAGGGHAALLAITARDRGEVPVAFQCLVYPMLDDRVGTTIERPRQMGEYVWTPEANHYGWRSFLGREPGQAGKVDGVPGRVASVEGLPPAWIGVGGTDLFMEEDVDYGERLLNAGIGCEIMVQPGAYHAFDLIAPKTDIARRFTASKMAALARAIG</sequence>
<keyword evidence="4" id="KW-1185">Reference proteome</keyword>
<gene>
    <name evidence="3" type="ORF">I5E68_04385</name>
</gene>
<protein>
    <submittedName>
        <fullName evidence="3">Alpha/beta hydrolase</fullName>
    </submittedName>
</protein>
<name>A0A931HB21_9SPHN</name>
<dbReference type="PROSITE" id="PS51318">
    <property type="entry name" value="TAT"/>
    <property type="match status" value="1"/>
</dbReference>
<dbReference type="PANTHER" id="PTHR48081:SF8">
    <property type="entry name" value="ALPHA_BETA HYDROLASE FOLD-3 DOMAIN-CONTAINING PROTEIN-RELATED"/>
    <property type="match status" value="1"/>
</dbReference>
<organism evidence="3 4">
    <name type="scientific">Novosphingobium aureum</name>
    <dbReference type="NCBI Taxonomy" id="2792964"/>
    <lineage>
        <taxon>Bacteria</taxon>
        <taxon>Pseudomonadati</taxon>
        <taxon>Pseudomonadota</taxon>
        <taxon>Alphaproteobacteria</taxon>
        <taxon>Sphingomonadales</taxon>
        <taxon>Sphingomonadaceae</taxon>
        <taxon>Novosphingobium</taxon>
    </lineage>
</organism>
<proteinExistence type="predicted"/>
<dbReference type="InterPro" id="IPR013094">
    <property type="entry name" value="AB_hydrolase_3"/>
</dbReference>
<dbReference type="Proteomes" id="UP000617634">
    <property type="component" value="Unassembled WGS sequence"/>
</dbReference>